<sequence length="84" mass="9488">MLTHRFLLLTDAIVTDGTKQGEFFKGACPFLYLKEITITRAKSLSAGGNGRQKQRGRKICWGCHSTEGVLRWIYTLCSPRFLPP</sequence>
<dbReference type="EMBL" id="JAINUF010000002">
    <property type="protein sequence ID" value="KAJ8376799.1"/>
    <property type="molecule type" value="Genomic_DNA"/>
</dbReference>
<reference evidence="1" key="1">
    <citation type="journal article" date="2023" name="Science">
        <title>Genome structures resolve the early diversification of teleost fishes.</title>
        <authorList>
            <person name="Parey E."/>
            <person name="Louis A."/>
            <person name="Montfort J."/>
            <person name="Bouchez O."/>
            <person name="Roques C."/>
            <person name="Iampietro C."/>
            <person name="Lluch J."/>
            <person name="Castinel A."/>
            <person name="Donnadieu C."/>
            <person name="Desvignes T."/>
            <person name="Floi Bucao C."/>
            <person name="Jouanno E."/>
            <person name="Wen M."/>
            <person name="Mejri S."/>
            <person name="Dirks R."/>
            <person name="Jansen H."/>
            <person name="Henkel C."/>
            <person name="Chen W.J."/>
            <person name="Zahm M."/>
            <person name="Cabau C."/>
            <person name="Klopp C."/>
            <person name="Thompson A.W."/>
            <person name="Robinson-Rechavi M."/>
            <person name="Braasch I."/>
            <person name="Lecointre G."/>
            <person name="Bobe J."/>
            <person name="Postlethwait J.H."/>
            <person name="Berthelot C."/>
            <person name="Roest Crollius H."/>
            <person name="Guiguen Y."/>
        </authorList>
    </citation>
    <scope>NUCLEOTIDE SEQUENCE</scope>
    <source>
        <strain evidence="1">WJC10195</strain>
    </source>
</reference>
<dbReference type="Proteomes" id="UP001152622">
    <property type="component" value="Chromosome 2"/>
</dbReference>
<protein>
    <submittedName>
        <fullName evidence="1">Uncharacterized protein</fullName>
    </submittedName>
</protein>
<evidence type="ECO:0000313" key="1">
    <source>
        <dbReference type="EMBL" id="KAJ8376799.1"/>
    </source>
</evidence>
<keyword evidence="2" id="KW-1185">Reference proteome</keyword>
<comment type="caution">
    <text evidence="1">The sequence shown here is derived from an EMBL/GenBank/DDBJ whole genome shotgun (WGS) entry which is preliminary data.</text>
</comment>
<accession>A0A9Q1J9S5</accession>
<evidence type="ECO:0000313" key="2">
    <source>
        <dbReference type="Proteomes" id="UP001152622"/>
    </source>
</evidence>
<name>A0A9Q1J9S5_SYNKA</name>
<gene>
    <name evidence="1" type="ORF">SKAU_G00073790</name>
</gene>
<dbReference type="AlphaFoldDB" id="A0A9Q1J9S5"/>
<proteinExistence type="predicted"/>
<organism evidence="1 2">
    <name type="scientific">Synaphobranchus kaupii</name>
    <name type="common">Kaup's arrowtooth eel</name>
    <dbReference type="NCBI Taxonomy" id="118154"/>
    <lineage>
        <taxon>Eukaryota</taxon>
        <taxon>Metazoa</taxon>
        <taxon>Chordata</taxon>
        <taxon>Craniata</taxon>
        <taxon>Vertebrata</taxon>
        <taxon>Euteleostomi</taxon>
        <taxon>Actinopterygii</taxon>
        <taxon>Neopterygii</taxon>
        <taxon>Teleostei</taxon>
        <taxon>Anguilliformes</taxon>
        <taxon>Synaphobranchidae</taxon>
        <taxon>Synaphobranchus</taxon>
    </lineage>
</organism>